<reference evidence="1" key="1">
    <citation type="submission" date="2019-08" db="EMBL/GenBank/DDBJ databases">
        <authorList>
            <person name="Kucharzyk K."/>
            <person name="Murdoch R.W."/>
            <person name="Higgins S."/>
            <person name="Loffler F."/>
        </authorList>
    </citation>
    <scope>NUCLEOTIDE SEQUENCE</scope>
</reference>
<comment type="caution">
    <text evidence="1">The sequence shown here is derived from an EMBL/GenBank/DDBJ whole genome shotgun (WGS) entry which is preliminary data.</text>
</comment>
<organism evidence="1">
    <name type="scientific">bioreactor metagenome</name>
    <dbReference type="NCBI Taxonomy" id="1076179"/>
    <lineage>
        <taxon>unclassified sequences</taxon>
        <taxon>metagenomes</taxon>
        <taxon>ecological metagenomes</taxon>
    </lineage>
</organism>
<gene>
    <name evidence="1" type="ORF">SDC9_111408</name>
</gene>
<accession>A0A645BIX8</accession>
<proteinExistence type="predicted"/>
<sequence>MVHSCTQGINIRLQSSFTTILFRGRIPLSTDHGALLACFEHLGNAKIHQNDMVGLVDHNIGGLYVPEDDGFRFVGVQVLKHITDLNSPQDHLIFTDRIRRLFENGFQIVSINELKHQVRFFFLGEKVIDFRD</sequence>
<evidence type="ECO:0000313" key="1">
    <source>
        <dbReference type="EMBL" id="MPM64521.1"/>
    </source>
</evidence>
<protein>
    <submittedName>
        <fullName evidence="1">Uncharacterized protein</fullName>
    </submittedName>
</protein>
<name>A0A645BIX8_9ZZZZ</name>
<dbReference type="AlphaFoldDB" id="A0A645BIX8"/>
<dbReference type="EMBL" id="VSSQ01020000">
    <property type="protein sequence ID" value="MPM64521.1"/>
    <property type="molecule type" value="Genomic_DNA"/>
</dbReference>